<name>A0A5M3T481_LIMPL</name>
<comment type="caution">
    <text evidence="1">The sequence shown here is derived from an EMBL/GenBank/DDBJ whole genome shotgun (WGS) entry which is preliminary data.</text>
</comment>
<dbReference type="Proteomes" id="UP000326169">
    <property type="component" value="Unassembled WGS sequence"/>
</dbReference>
<protein>
    <recommendedName>
        <fullName evidence="3">Dethiobiotin synthetase</fullName>
    </recommendedName>
</protein>
<organism evidence="1 2">
    <name type="scientific">Limnospira platensis NIES-46</name>
    <dbReference type="NCBI Taxonomy" id="1236695"/>
    <lineage>
        <taxon>Bacteria</taxon>
        <taxon>Bacillati</taxon>
        <taxon>Cyanobacteriota</taxon>
        <taxon>Cyanophyceae</taxon>
        <taxon>Oscillatoriophycideae</taxon>
        <taxon>Oscillatoriales</taxon>
        <taxon>Sirenicapillariaceae</taxon>
        <taxon>Limnospira</taxon>
    </lineage>
</organism>
<sequence>MDYKTARSFLIDQGMALEIQNNPDAFLIRLKEGKPPVPGQVTSILLAIKMVYDSLKETDNFDRPLVLALYQLAMESHQQFLLKSKQGVAWPPLLQEDLNRISLGVKSIFSGQWY</sequence>
<accession>A0A5M3T481</accession>
<keyword evidence="2" id="KW-1185">Reference proteome</keyword>
<gene>
    <name evidence="1" type="ORF">NIES46_14620</name>
</gene>
<evidence type="ECO:0000313" key="1">
    <source>
        <dbReference type="EMBL" id="GCE93412.1"/>
    </source>
</evidence>
<evidence type="ECO:0000313" key="2">
    <source>
        <dbReference type="Proteomes" id="UP000326169"/>
    </source>
</evidence>
<dbReference type="EMBL" id="BIMW01000073">
    <property type="protein sequence ID" value="GCE93412.1"/>
    <property type="molecule type" value="Genomic_DNA"/>
</dbReference>
<reference evidence="1 2" key="1">
    <citation type="journal article" date="2019" name="J Genomics">
        <title>The Draft Genome of a Hydrogen-producing Cyanobacterium, Arthrospira platensis NIES-46.</title>
        <authorList>
            <person name="Suzuki S."/>
            <person name="Yamaguchi H."/>
            <person name="Kawachi M."/>
        </authorList>
    </citation>
    <scope>NUCLEOTIDE SEQUENCE [LARGE SCALE GENOMIC DNA]</scope>
    <source>
        <strain evidence="1 2">NIES-46</strain>
    </source>
</reference>
<proteinExistence type="predicted"/>
<dbReference type="GeneID" id="301682340"/>
<evidence type="ECO:0008006" key="3">
    <source>
        <dbReference type="Google" id="ProtNLM"/>
    </source>
</evidence>
<dbReference type="RefSeq" id="WP_014276679.1">
    <property type="nucleotide sequence ID" value="NZ_BIMW01000073.1"/>
</dbReference>